<sequence>MDRSGIPPTPPYLQATPPGVSYATAGGNHAQSASQPVFFSLDLLPPLIPTPYRKSSPTSSISDSATGESLPPRKLHRRSASDIPLGFLLAAPPTLKLNPSFDRTVGAVEKKPEQNVTDELFDAFLNFDGFREEMDGRGGRNSKNGAYSSESEGESNAIDCAVAGESAPTATHSRHFRSISMDGMMGKLNFGEESTRVPPSPGSKRSQSSQSELMDGSFSLEFGNGEFSAAELKKIMSDKRLEDIALADPKRAKRVLANRQSAARSKERKMRYISELERRVQTLQTEATTLSTQLTLLQRDSSGLATQNNELKIRLQSMEQQAQLRDALNEALTTEVQRLRLATTHMDDSLPKQIKTASSIKS</sequence>
<evidence type="ECO:0000313" key="11">
    <source>
        <dbReference type="EMBL" id="QEO19186.1"/>
    </source>
</evidence>
<dbReference type="SUPFAM" id="SSF57959">
    <property type="entry name" value="Leucine zipper domain"/>
    <property type="match status" value="1"/>
</dbReference>
<evidence type="ECO:0000256" key="9">
    <source>
        <dbReference type="SAM" id="MobiDB-lite"/>
    </source>
</evidence>
<reference evidence="11" key="1">
    <citation type="submission" date="2019-01" db="EMBL/GenBank/DDBJ databases">
        <authorList>
            <person name="Yang F."/>
            <person name="Zhu G."/>
            <person name="Wei Y."/>
            <person name="Guo J."/>
            <person name="Jin J."/>
        </authorList>
    </citation>
    <scope>NUCLEOTIDE SEQUENCE</scope>
</reference>
<protein>
    <submittedName>
        <fullName evidence="11">Putative transcription factor RF2a-like isoform X2</fullName>
    </submittedName>
</protein>
<evidence type="ECO:0000259" key="10">
    <source>
        <dbReference type="PROSITE" id="PS50217"/>
    </source>
</evidence>
<organism evidence="11">
    <name type="scientific">Cymbidium ensifolium</name>
    <name type="common">Orchid</name>
    <name type="synonym">Epidendrum ensifolium</name>
    <dbReference type="NCBI Taxonomy" id="78740"/>
    <lineage>
        <taxon>Eukaryota</taxon>
        <taxon>Viridiplantae</taxon>
        <taxon>Streptophyta</taxon>
        <taxon>Embryophyta</taxon>
        <taxon>Tracheophyta</taxon>
        <taxon>Spermatophyta</taxon>
        <taxon>Magnoliopsida</taxon>
        <taxon>Liliopsida</taxon>
        <taxon>Asparagales</taxon>
        <taxon>Orchidaceae</taxon>
        <taxon>Epidendroideae</taxon>
        <taxon>Cymbidieae</taxon>
        <taxon>Cymbidiinae</taxon>
        <taxon>Cymbidium</taxon>
    </lineage>
</organism>
<evidence type="ECO:0000256" key="5">
    <source>
        <dbReference type="ARBA" id="ARBA00023163"/>
    </source>
</evidence>
<evidence type="ECO:0000256" key="7">
    <source>
        <dbReference type="ARBA" id="ARBA00054342"/>
    </source>
</evidence>
<dbReference type="Gene3D" id="1.20.5.170">
    <property type="match status" value="1"/>
</dbReference>
<evidence type="ECO:0000256" key="1">
    <source>
        <dbReference type="ARBA" id="ARBA00004123"/>
    </source>
</evidence>
<dbReference type="PANTHER" id="PTHR13690">
    <property type="entry name" value="TRANSCRIPTION FACTOR POSF21-RELATED"/>
    <property type="match status" value="1"/>
</dbReference>
<accession>A0A5C1YTN5</accession>
<keyword evidence="8" id="KW-0175">Coiled coil</keyword>
<keyword evidence="5" id="KW-0804">Transcription</keyword>
<keyword evidence="6" id="KW-0539">Nucleus</keyword>
<dbReference type="AlphaFoldDB" id="A0A5C1YTN5"/>
<dbReference type="SMART" id="SM00338">
    <property type="entry name" value="BRLZ"/>
    <property type="match status" value="1"/>
</dbReference>
<feature type="compositionally biased region" description="Low complexity" evidence="9">
    <location>
        <begin position="202"/>
        <end position="211"/>
    </location>
</feature>
<name>A0A5C1YTN5_CYMEN</name>
<feature type="compositionally biased region" description="Polar residues" evidence="9">
    <location>
        <begin position="141"/>
        <end position="150"/>
    </location>
</feature>
<dbReference type="InterPro" id="IPR044759">
    <property type="entry name" value="bZIP_RF2"/>
</dbReference>
<dbReference type="PROSITE" id="PS50217">
    <property type="entry name" value="BZIP"/>
    <property type="match status" value="1"/>
</dbReference>
<dbReference type="GO" id="GO:0003700">
    <property type="term" value="F:DNA-binding transcription factor activity"/>
    <property type="evidence" value="ECO:0007669"/>
    <property type="project" value="InterPro"/>
</dbReference>
<dbReference type="InterPro" id="IPR046347">
    <property type="entry name" value="bZIP_sf"/>
</dbReference>
<evidence type="ECO:0000256" key="4">
    <source>
        <dbReference type="ARBA" id="ARBA00023125"/>
    </source>
</evidence>
<evidence type="ECO:0000256" key="2">
    <source>
        <dbReference type="ARBA" id="ARBA00007163"/>
    </source>
</evidence>
<feature type="compositionally biased region" description="Low complexity" evidence="9">
    <location>
        <begin position="55"/>
        <end position="64"/>
    </location>
</feature>
<proteinExistence type="evidence at transcript level"/>
<comment type="similarity">
    <text evidence="2">Belongs to the bZIP family.</text>
</comment>
<evidence type="ECO:0000256" key="3">
    <source>
        <dbReference type="ARBA" id="ARBA00023015"/>
    </source>
</evidence>
<feature type="domain" description="BZIP" evidence="10">
    <location>
        <begin position="248"/>
        <end position="311"/>
    </location>
</feature>
<dbReference type="PANTHER" id="PTHR13690:SF80">
    <property type="entry name" value="BZIP TRANSCRIPTION FACTOR FAMILY PROTEIN-RELATED"/>
    <property type="match status" value="1"/>
</dbReference>
<comment type="subcellular location">
    <subcellularLocation>
        <location evidence="1">Nucleus</location>
    </subcellularLocation>
</comment>
<dbReference type="Pfam" id="PF00170">
    <property type="entry name" value="bZIP_1"/>
    <property type="match status" value="1"/>
</dbReference>
<feature type="coiled-coil region" evidence="8">
    <location>
        <begin position="266"/>
        <end position="321"/>
    </location>
</feature>
<dbReference type="GO" id="GO:0005634">
    <property type="term" value="C:nucleus"/>
    <property type="evidence" value="ECO:0007669"/>
    <property type="project" value="UniProtKB-SubCell"/>
</dbReference>
<comment type="function">
    <text evidence="7">Transcription factor probably involved in vascular development and shoot tissue organization. Binds to the DNA sequence 5'-CCGAGTGTGCCCCTGG-3' present in the promoter region Box II of the phloem-specific rice tungro bacilliform virus (RTBV) promoter. May regulate tissue-specific expression of the RTBV promoter and virus replication.</text>
</comment>
<dbReference type="FunFam" id="1.20.5.170:FF:000009">
    <property type="entry name" value="probable transcription factor PosF21"/>
    <property type="match status" value="1"/>
</dbReference>
<keyword evidence="4" id="KW-0238">DNA-binding</keyword>
<evidence type="ECO:0000256" key="8">
    <source>
        <dbReference type="SAM" id="Coils"/>
    </source>
</evidence>
<dbReference type="CDD" id="cd14703">
    <property type="entry name" value="bZIP_plant_RF2"/>
    <property type="match status" value="1"/>
</dbReference>
<evidence type="ECO:0000256" key="6">
    <source>
        <dbReference type="ARBA" id="ARBA00023242"/>
    </source>
</evidence>
<feature type="region of interest" description="Disordered" evidence="9">
    <location>
        <begin position="1"/>
        <end position="30"/>
    </location>
</feature>
<feature type="region of interest" description="Disordered" evidence="9">
    <location>
        <begin position="189"/>
        <end position="213"/>
    </location>
</feature>
<dbReference type="InterPro" id="IPR004827">
    <property type="entry name" value="bZIP"/>
</dbReference>
<feature type="region of interest" description="Disordered" evidence="9">
    <location>
        <begin position="50"/>
        <end position="78"/>
    </location>
</feature>
<dbReference type="EMBL" id="MK440174">
    <property type="protein sequence ID" value="QEO19186.1"/>
    <property type="molecule type" value="mRNA"/>
</dbReference>
<keyword evidence="3" id="KW-0805">Transcription regulation</keyword>
<dbReference type="GO" id="GO:0003677">
    <property type="term" value="F:DNA binding"/>
    <property type="evidence" value="ECO:0007669"/>
    <property type="project" value="UniProtKB-KW"/>
</dbReference>
<feature type="region of interest" description="Disordered" evidence="9">
    <location>
        <begin position="133"/>
        <end position="152"/>
    </location>
</feature>